<dbReference type="EMBL" id="CAVMJV010000042">
    <property type="protein sequence ID" value="CAK5080458.1"/>
    <property type="molecule type" value="Genomic_DNA"/>
</dbReference>
<evidence type="ECO:0000313" key="2">
    <source>
        <dbReference type="Proteomes" id="UP001497535"/>
    </source>
</evidence>
<sequence length="299" mass="33108">MTEDYIPTPEYKINPELHGNVYPPSEDTFLLIDALSKEKDVIISLNPLICLEIGCGSGIVVICTDLNLSALKCTENTAKLNSIGLEFLECVQCDAVGPLLPRLYNSLDLLLLNPPYDICFAGGPEGRNLLNKLLPFISKLLSPNGVFYLVAIKENNIADLISTKNRFGLNGTIILERQCKNDNLKLSSIQKSCIKEIQINTPKTGTITSNKITLHLKPVGNAPQLRKEFTKYKVDPNWTIFNLQQTLKKLLGVKTDPIYLFIKEAFAPSPESTISSLYQCFGTDGGILYIHYGLTPAWG</sequence>
<protein>
    <submittedName>
        <fullName evidence="1">Uncharacterized protein</fullName>
    </submittedName>
</protein>
<accession>A0ACB0ZNK9</accession>
<organism evidence="1 2">
    <name type="scientific">Meloidogyne enterolobii</name>
    <name type="common">Root-knot nematode worm</name>
    <name type="synonym">Meloidogyne mayaguensis</name>
    <dbReference type="NCBI Taxonomy" id="390850"/>
    <lineage>
        <taxon>Eukaryota</taxon>
        <taxon>Metazoa</taxon>
        <taxon>Ecdysozoa</taxon>
        <taxon>Nematoda</taxon>
        <taxon>Chromadorea</taxon>
        <taxon>Rhabditida</taxon>
        <taxon>Tylenchina</taxon>
        <taxon>Tylenchomorpha</taxon>
        <taxon>Tylenchoidea</taxon>
        <taxon>Meloidogynidae</taxon>
        <taxon>Meloidogyninae</taxon>
        <taxon>Meloidogyne</taxon>
    </lineage>
</organism>
<proteinExistence type="predicted"/>
<name>A0ACB0ZNK9_MELEN</name>
<comment type="caution">
    <text evidence="1">The sequence shown here is derived from an EMBL/GenBank/DDBJ whole genome shotgun (WGS) entry which is preliminary data.</text>
</comment>
<dbReference type="Proteomes" id="UP001497535">
    <property type="component" value="Unassembled WGS sequence"/>
</dbReference>
<gene>
    <name evidence="1" type="ORF">MENTE1834_LOCUS27631</name>
</gene>
<evidence type="ECO:0000313" key="1">
    <source>
        <dbReference type="EMBL" id="CAK5080458.1"/>
    </source>
</evidence>
<reference evidence="1" key="1">
    <citation type="submission" date="2023-11" db="EMBL/GenBank/DDBJ databases">
        <authorList>
            <person name="Poullet M."/>
        </authorList>
    </citation>
    <scope>NUCLEOTIDE SEQUENCE</scope>
    <source>
        <strain evidence="1">E1834</strain>
    </source>
</reference>
<keyword evidence="2" id="KW-1185">Reference proteome</keyword>